<dbReference type="InterPro" id="IPR023753">
    <property type="entry name" value="FAD/NAD-binding_dom"/>
</dbReference>
<dbReference type="PANTHER" id="PTHR22912:SF219">
    <property type="entry name" value="DIHYDROLIPOYL DEHYDROGENASE"/>
    <property type="match status" value="1"/>
</dbReference>
<evidence type="ECO:0000256" key="14">
    <source>
        <dbReference type="RuleBase" id="RU003692"/>
    </source>
</evidence>
<dbReference type="PRINTS" id="PR00411">
    <property type="entry name" value="PNDRDTASEI"/>
</dbReference>
<dbReference type="EC" id="1.8.1.4" evidence="2 14"/>
<comment type="cofactor">
    <cofactor evidence="12 14">
        <name>FAD</name>
        <dbReference type="ChEBI" id="CHEBI:57692"/>
    </cofactor>
    <text evidence="12 14">Binds 1 FAD per subunit.</text>
</comment>
<dbReference type="GO" id="GO:0004148">
    <property type="term" value="F:dihydrolipoyl dehydrogenase (NADH) activity"/>
    <property type="evidence" value="ECO:0007669"/>
    <property type="project" value="UniProtKB-EC"/>
</dbReference>
<dbReference type="PIRSF" id="PIRSF000350">
    <property type="entry name" value="Mercury_reductase_MerA"/>
    <property type="match status" value="1"/>
</dbReference>
<sequence>MHYDIAVIGGGPGGYVAALHAARLGKTVALIEAKDLGGTCLNRGCIPSKTWLKHAEIIESIEKAHEWGIETGTLAFSLAKMKQRKDSVIMRLRQGIAGLLRQEKIALFQGYGQVLPDGHTVEIVADGKAERITAERMIVATGSTPVIPPIEGLDSVHYETSDTIFDLAEIPASLTIIGGGVIGVELACIFAALKTEVTVIEMANQIIPSEDAEAAGVLRKQLQMKGIRFATGSKVDHVAQTGKMITVKGTDANGHAFALETASLLVCVGRKPNTSAVSQLPLAKNGPFIAVNDRMETSVPSVYAIGDVIGGYQLAHVASAEAIVAAANASGLAKTIGCRVVPRCIYTLPEVASVGISEQEAVKQGLSVKTARFDLIGNGKAISADEFAGFVKIVYEERFGEILGVTMVGPHVTEMISSASAYMFLEGTVEELAEMIHPHPTVSESLGELAQHILTRLKRKQPVLEAVN</sequence>
<dbReference type="GO" id="GO:0050660">
    <property type="term" value="F:flavin adenine dinucleotide binding"/>
    <property type="evidence" value="ECO:0007669"/>
    <property type="project" value="InterPro"/>
</dbReference>
<evidence type="ECO:0000256" key="3">
    <source>
        <dbReference type="ARBA" id="ARBA00016961"/>
    </source>
</evidence>
<organism evidence="17 18">
    <name type="scientific">Brevibacillus fulvus</name>
    <dbReference type="NCBI Taxonomy" id="1125967"/>
    <lineage>
        <taxon>Bacteria</taxon>
        <taxon>Bacillati</taxon>
        <taxon>Bacillota</taxon>
        <taxon>Bacilli</taxon>
        <taxon>Bacillales</taxon>
        <taxon>Paenibacillaceae</taxon>
        <taxon>Brevibacillus</taxon>
    </lineage>
</organism>
<dbReference type="InterPro" id="IPR012999">
    <property type="entry name" value="Pyr_OxRdtase_I_AS"/>
</dbReference>
<feature type="domain" description="FAD/NAD(P)-binding" evidence="16">
    <location>
        <begin position="3"/>
        <end position="322"/>
    </location>
</feature>
<evidence type="ECO:0000256" key="2">
    <source>
        <dbReference type="ARBA" id="ARBA00012608"/>
    </source>
</evidence>
<feature type="binding site" evidence="12">
    <location>
        <position position="307"/>
    </location>
    <ligand>
        <name>FAD</name>
        <dbReference type="ChEBI" id="CHEBI:57692"/>
    </ligand>
</feature>
<evidence type="ECO:0000256" key="12">
    <source>
        <dbReference type="PIRSR" id="PIRSR000350-3"/>
    </source>
</evidence>
<evidence type="ECO:0000259" key="16">
    <source>
        <dbReference type="Pfam" id="PF07992"/>
    </source>
</evidence>
<dbReference type="InterPro" id="IPR006258">
    <property type="entry name" value="Lipoamide_DH"/>
</dbReference>
<dbReference type="GO" id="GO:0006103">
    <property type="term" value="P:2-oxoglutarate metabolic process"/>
    <property type="evidence" value="ECO:0007669"/>
    <property type="project" value="TreeGrafter"/>
</dbReference>
<dbReference type="PANTHER" id="PTHR22912">
    <property type="entry name" value="DISULFIDE OXIDOREDUCTASE"/>
    <property type="match status" value="1"/>
</dbReference>
<keyword evidence="7 12" id="KW-0520">NAD</keyword>
<comment type="similarity">
    <text evidence="1 14">Belongs to the class-I pyridine nucleotide-disulfide oxidoreductase family.</text>
</comment>
<comment type="caution">
    <text evidence="17">The sequence shown here is derived from an EMBL/GenBank/DDBJ whole genome shotgun (WGS) entry which is preliminary data.</text>
</comment>
<gene>
    <name evidence="17" type="ORF">JOD01_003338</name>
</gene>
<feature type="binding site" evidence="12">
    <location>
        <position position="201"/>
    </location>
    <ligand>
        <name>NAD(+)</name>
        <dbReference type="ChEBI" id="CHEBI:57540"/>
    </ligand>
</feature>
<evidence type="ECO:0000256" key="9">
    <source>
        <dbReference type="ARBA" id="ARBA00023284"/>
    </source>
</evidence>
<evidence type="ECO:0000256" key="6">
    <source>
        <dbReference type="ARBA" id="ARBA00023002"/>
    </source>
</evidence>
<protein>
    <recommendedName>
        <fullName evidence="3 14">Dihydrolipoyl dehydrogenase</fullName>
        <ecNumber evidence="2 14">1.8.1.4</ecNumber>
    </recommendedName>
</protein>
<keyword evidence="6 14" id="KW-0560">Oxidoreductase</keyword>
<dbReference type="InterPro" id="IPR050151">
    <property type="entry name" value="Class-I_Pyr_Nuc-Dis_Oxidored"/>
</dbReference>
<evidence type="ECO:0000256" key="4">
    <source>
        <dbReference type="ARBA" id="ARBA00022630"/>
    </source>
</evidence>
<evidence type="ECO:0000256" key="5">
    <source>
        <dbReference type="ARBA" id="ARBA00022827"/>
    </source>
</evidence>
<dbReference type="InterPro" id="IPR001100">
    <property type="entry name" value="Pyr_nuc-diS_OxRdtase"/>
</dbReference>
<dbReference type="Gene3D" id="3.30.390.30">
    <property type="match status" value="1"/>
</dbReference>
<dbReference type="SUPFAM" id="SSF55424">
    <property type="entry name" value="FAD/NAD-linked reductases, dimerisation (C-terminal) domain"/>
    <property type="match status" value="1"/>
</dbReference>
<reference evidence="17" key="1">
    <citation type="submission" date="2021-01" db="EMBL/GenBank/DDBJ databases">
        <title>Genomic Encyclopedia of Type Strains, Phase IV (KMG-IV): sequencing the most valuable type-strain genomes for metagenomic binning, comparative biology and taxonomic classification.</title>
        <authorList>
            <person name="Goeker M."/>
        </authorList>
    </citation>
    <scope>NUCLEOTIDE SEQUENCE</scope>
    <source>
        <strain evidence="17">DSM 25523</strain>
    </source>
</reference>
<feature type="disulfide bond" description="Redox-active" evidence="13">
    <location>
        <begin position="40"/>
        <end position="45"/>
    </location>
</feature>
<comment type="catalytic activity">
    <reaction evidence="10 14">
        <text>N(6)-[(R)-dihydrolipoyl]-L-lysyl-[protein] + NAD(+) = N(6)-[(R)-lipoyl]-L-lysyl-[protein] + NADH + H(+)</text>
        <dbReference type="Rhea" id="RHEA:15045"/>
        <dbReference type="Rhea" id="RHEA-COMP:10474"/>
        <dbReference type="Rhea" id="RHEA-COMP:10475"/>
        <dbReference type="ChEBI" id="CHEBI:15378"/>
        <dbReference type="ChEBI" id="CHEBI:57540"/>
        <dbReference type="ChEBI" id="CHEBI:57945"/>
        <dbReference type="ChEBI" id="CHEBI:83099"/>
        <dbReference type="ChEBI" id="CHEBI:83100"/>
        <dbReference type="EC" id="1.8.1.4"/>
    </reaction>
</comment>
<feature type="binding site" evidence="12">
    <location>
        <position position="49"/>
    </location>
    <ligand>
        <name>FAD</name>
        <dbReference type="ChEBI" id="CHEBI:57692"/>
    </ligand>
</feature>
<dbReference type="Pfam" id="PF02852">
    <property type="entry name" value="Pyr_redox_dim"/>
    <property type="match status" value="1"/>
</dbReference>
<keyword evidence="12" id="KW-0547">Nucleotide-binding</keyword>
<dbReference type="NCBIfam" id="TIGR01350">
    <property type="entry name" value="lipoamide_DH"/>
    <property type="match status" value="1"/>
</dbReference>
<feature type="binding site" evidence="12">
    <location>
        <begin position="141"/>
        <end position="143"/>
    </location>
    <ligand>
        <name>FAD</name>
        <dbReference type="ChEBI" id="CHEBI:57692"/>
    </ligand>
</feature>
<dbReference type="RefSeq" id="WP_204519385.1">
    <property type="nucleotide sequence ID" value="NZ_BAABIN010000012.1"/>
</dbReference>
<proteinExistence type="inferred from homology"/>
<evidence type="ECO:0000256" key="10">
    <source>
        <dbReference type="ARBA" id="ARBA00049187"/>
    </source>
</evidence>
<accession>A0A938Y4Z4</accession>
<dbReference type="PROSITE" id="PS00076">
    <property type="entry name" value="PYRIDINE_REDOX_1"/>
    <property type="match status" value="1"/>
</dbReference>
<feature type="active site" description="Proton acceptor" evidence="11">
    <location>
        <position position="439"/>
    </location>
</feature>
<dbReference type="Proteomes" id="UP000717624">
    <property type="component" value="Unassembled WGS sequence"/>
</dbReference>
<dbReference type="PRINTS" id="PR00368">
    <property type="entry name" value="FADPNR"/>
</dbReference>
<dbReference type="InterPro" id="IPR016156">
    <property type="entry name" value="FAD/NAD-linked_Rdtase_dimer_sf"/>
</dbReference>
<comment type="miscellaneous">
    <text evidence="14">The active site is a redox-active disulfide bond.</text>
</comment>
<name>A0A938Y4Z4_9BACL</name>
<evidence type="ECO:0000313" key="17">
    <source>
        <dbReference type="EMBL" id="MBM7591687.1"/>
    </source>
</evidence>
<feature type="domain" description="Pyridine nucleotide-disulphide oxidoreductase dimerisation" evidence="15">
    <location>
        <begin position="341"/>
        <end position="449"/>
    </location>
</feature>
<evidence type="ECO:0000256" key="13">
    <source>
        <dbReference type="PIRSR" id="PIRSR000350-4"/>
    </source>
</evidence>
<keyword evidence="8" id="KW-1015">Disulfide bond</keyword>
<dbReference type="EMBL" id="JAFBEB010000014">
    <property type="protein sequence ID" value="MBM7591687.1"/>
    <property type="molecule type" value="Genomic_DNA"/>
</dbReference>
<keyword evidence="9 14" id="KW-0676">Redox-active center</keyword>
<dbReference type="Pfam" id="PF07992">
    <property type="entry name" value="Pyr_redox_2"/>
    <property type="match status" value="1"/>
</dbReference>
<evidence type="ECO:0000256" key="8">
    <source>
        <dbReference type="ARBA" id="ARBA00023157"/>
    </source>
</evidence>
<evidence type="ECO:0000259" key="15">
    <source>
        <dbReference type="Pfam" id="PF02852"/>
    </source>
</evidence>
<dbReference type="SUPFAM" id="SSF51905">
    <property type="entry name" value="FAD/NAD(P)-binding domain"/>
    <property type="match status" value="1"/>
</dbReference>
<evidence type="ECO:0000256" key="1">
    <source>
        <dbReference type="ARBA" id="ARBA00007532"/>
    </source>
</evidence>
<evidence type="ECO:0000256" key="7">
    <source>
        <dbReference type="ARBA" id="ARBA00023027"/>
    </source>
</evidence>
<dbReference type="FunFam" id="3.30.390.30:FF:000001">
    <property type="entry name" value="Dihydrolipoyl dehydrogenase"/>
    <property type="match status" value="1"/>
</dbReference>
<dbReference type="Gene3D" id="3.50.50.60">
    <property type="entry name" value="FAD/NAD(P)-binding domain"/>
    <property type="match status" value="2"/>
</dbReference>
<keyword evidence="4 14" id="KW-0285">Flavoprotein</keyword>
<dbReference type="InterPro" id="IPR004099">
    <property type="entry name" value="Pyr_nucl-diS_OxRdtase_dimer"/>
</dbReference>
<feature type="binding site" evidence="12">
    <location>
        <position position="112"/>
    </location>
    <ligand>
        <name>FAD</name>
        <dbReference type="ChEBI" id="CHEBI:57692"/>
    </ligand>
</feature>
<feature type="binding site" evidence="12">
    <location>
        <position position="269"/>
    </location>
    <ligand>
        <name>NAD(+)</name>
        <dbReference type="ChEBI" id="CHEBI:57540"/>
    </ligand>
</feature>
<evidence type="ECO:0000313" key="18">
    <source>
        <dbReference type="Proteomes" id="UP000717624"/>
    </source>
</evidence>
<dbReference type="InterPro" id="IPR036188">
    <property type="entry name" value="FAD/NAD-bd_sf"/>
</dbReference>
<evidence type="ECO:0000256" key="11">
    <source>
        <dbReference type="PIRSR" id="PIRSR000350-2"/>
    </source>
</evidence>
<feature type="binding site" evidence="12">
    <location>
        <begin position="178"/>
        <end position="185"/>
    </location>
    <ligand>
        <name>NAD(+)</name>
        <dbReference type="ChEBI" id="CHEBI:57540"/>
    </ligand>
</feature>
<dbReference type="AlphaFoldDB" id="A0A938Y4Z4"/>
<keyword evidence="18" id="KW-1185">Reference proteome</keyword>
<keyword evidence="5 12" id="KW-0274">FAD</keyword>